<comment type="caution">
    <text evidence="4">The sequence shown here is derived from an EMBL/GenBank/DDBJ whole genome shotgun (WGS) entry which is preliminary data.</text>
</comment>
<evidence type="ECO:0000313" key="4">
    <source>
        <dbReference type="EMBL" id="NHO52741.1"/>
    </source>
</evidence>
<keyword evidence="3" id="KW-1133">Transmembrane helix</keyword>
<feature type="transmembrane region" description="Helical" evidence="3">
    <location>
        <begin position="127"/>
        <end position="150"/>
    </location>
</feature>
<dbReference type="PANTHER" id="PTHR30413:SF10">
    <property type="entry name" value="CAPSULE POLYSACCHARIDE EXPORT INNER-MEMBRANE PROTEIN CTRC"/>
    <property type="match status" value="1"/>
</dbReference>
<accession>A0A967B5Z7</accession>
<evidence type="ECO:0000256" key="3">
    <source>
        <dbReference type="SAM" id="Phobius"/>
    </source>
</evidence>
<organism evidence="4 5">
    <name type="scientific">Acetobacter estunensis</name>
    <dbReference type="NCBI Taxonomy" id="104097"/>
    <lineage>
        <taxon>Bacteria</taxon>
        <taxon>Pseudomonadati</taxon>
        <taxon>Pseudomonadota</taxon>
        <taxon>Alphaproteobacteria</taxon>
        <taxon>Acetobacterales</taxon>
        <taxon>Acetobacteraceae</taxon>
        <taxon>Acetobacter</taxon>
    </lineage>
</organism>
<gene>
    <name evidence="4" type="ORF">GOB87_02010</name>
</gene>
<reference evidence="4" key="1">
    <citation type="submission" date="2019-11" db="EMBL/GenBank/DDBJ databases">
        <title>Description of new Acetobacter species.</title>
        <authorList>
            <person name="Cleenwerck I."/>
            <person name="Sombolestani A.S."/>
        </authorList>
    </citation>
    <scope>NUCLEOTIDE SEQUENCE</scope>
    <source>
        <strain evidence="4">LMG 1626</strain>
    </source>
</reference>
<proteinExistence type="inferred from homology"/>
<dbReference type="AlphaFoldDB" id="A0A967B5Z7"/>
<sequence length="272" mass="30722">MPVLDLRPERGFGHVVHALRDIGGGMRLLRLGWTLGWLDICQRYRGSLLGPFWLTLSTAILVSAMGVLYATLFHIDLAVYLPFLCFSLVLWSFLAGTVTEGCATFTNASGLIHAMRMPFFVHVERSVVRNVLTFLHSVGVIVILFLIFHVHPTLDWQLPVGMGLWLLDLFAITLLMGVLGARFRDMPPIASNVMQILFFITPVLWKPDLITLGRQYLLLDPCYPLIEVLRGPFMGSAVRPSIWWTAIAYSVALWSIAFGLFARMRSRLAYWV</sequence>
<dbReference type="Proteomes" id="UP000597459">
    <property type="component" value="Unassembled WGS sequence"/>
</dbReference>
<keyword evidence="2" id="KW-0813">Transport</keyword>
<keyword evidence="3" id="KW-0472">Membrane</keyword>
<feature type="transmembrane region" description="Helical" evidence="3">
    <location>
        <begin position="162"/>
        <end position="181"/>
    </location>
</feature>
<keyword evidence="3" id="KW-0812">Transmembrane</keyword>
<keyword evidence="5" id="KW-1185">Reference proteome</keyword>
<dbReference type="PANTHER" id="PTHR30413">
    <property type="entry name" value="INNER MEMBRANE TRANSPORT PERMEASE"/>
    <property type="match status" value="1"/>
</dbReference>
<name>A0A967B5Z7_9PROT</name>
<evidence type="ECO:0000256" key="1">
    <source>
        <dbReference type="ARBA" id="ARBA00007783"/>
    </source>
</evidence>
<feature type="transmembrane region" description="Helical" evidence="3">
    <location>
        <begin position="79"/>
        <end position="106"/>
    </location>
</feature>
<protein>
    <submittedName>
        <fullName evidence="4">ABC transporter permease</fullName>
    </submittedName>
</protein>
<feature type="transmembrane region" description="Helical" evidence="3">
    <location>
        <begin position="52"/>
        <end position="73"/>
    </location>
</feature>
<dbReference type="GO" id="GO:0015920">
    <property type="term" value="P:lipopolysaccharide transport"/>
    <property type="evidence" value="ECO:0007669"/>
    <property type="project" value="TreeGrafter"/>
</dbReference>
<evidence type="ECO:0000313" key="5">
    <source>
        <dbReference type="Proteomes" id="UP000597459"/>
    </source>
</evidence>
<feature type="transmembrane region" description="Helical" evidence="3">
    <location>
        <begin position="242"/>
        <end position="262"/>
    </location>
</feature>
<evidence type="ECO:0000256" key="2">
    <source>
        <dbReference type="ARBA" id="ARBA00022448"/>
    </source>
</evidence>
<comment type="similarity">
    <text evidence="1">Belongs to the ABC-2 integral membrane protein family.</text>
</comment>
<dbReference type="EMBL" id="WOTH01000002">
    <property type="protein sequence ID" value="NHO52741.1"/>
    <property type="molecule type" value="Genomic_DNA"/>
</dbReference>